<dbReference type="SUPFAM" id="SSF48179">
    <property type="entry name" value="6-phosphogluconate dehydrogenase C-terminal domain-like"/>
    <property type="match status" value="2"/>
</dbReference>
<comment type="pathway">
    <text evidence="2">Lipid metabolism; fatty acid beta-oxidation.</text>
</comment>
<evidence type="ECO:0000256" key="14">
    <source>
        <dbReference type="ARBA" id="ARBA00049556"/>
    </source>
</evidence>
<evidence type="ECO:0000256" key="12">
    <source>
        <dbReference type="ARBA" id="ARBA00023239"/>
    </source>
</evidence>
<dbReference type="InterPro" id="IPR036291">
    <property type="entry name" value="NAD(P)-bd_dom_sf"/>
</dbReference>
<dbReference type="InterPro" id="IPR006176">
    <property type="entry name" value="3-OHacyl-CoA_DH_NAD-bd"/>
</dbReference>
<dbReference type="PANTHER" id="PTHR23309:SF49">
    <property type="entry name" value="PEROXISOMAL BIFUNCTIONAL ENZYME"/>
    <property type="match status" value="1"/>
</dbReference>
<comment type="subunit">
    <text evidence="4">Monomer.</text>
</comment>
<dbReference type="UniPathway" id="UPA00659"/>
<dbReference type="GO" id="GO:0070403">
    <property type="term" value="F:NAD+ binding"/>
    <property type="evidence" value="ECO:0007669"/>
    <property type="project" value="InterPro"/>
</dbReference>
<evidence type="ECO:0000313" key="18">
    <source>
        <dbReference type="EMBL" id="GAY21533.1"/>
    </source>
</evidence>
<keyword evidence="7 18" id="KW-0560">Oxidoreductase</keyword>
<protein>
    <submittedName>
        <fullName evidence="18">Enoyl-CoA hydratase</fullName>
        <ecNumber evidence="18">1.1.1.35</ecNumber>
        <ecNumber evidence="18">4.2.1.17</ecNumber>
        <ecNumber evidence="18">5.1.2.3</ecNumber>
    </submittedName>
</protein>
<comment type="subcellular location">
    <subcellularLocation>
        <location evidence="1">Peroxisome</location>
    </subcellularLocation>
</comment>
<evidence type="ECO:0000256" key="8">
    <source>
        <dbReference type="ARBA" id="ARBA00023027"/>
    </source>
</evidence>
<comment type="caution">
    <text evidence="18">The sequence shown here is derived from an EMBL/GenBank/DDBJ whole genome shotgun (WGS) entry which is preliminary data.</text>
</comment>
<dbReference type="FunFam" id="1.10.1040.50:FF:000006">
    <property type="entry name" value="Peroxisomal bifunctional enzyme"/>
    <property type="match status" value="1"/>
</dbReference>
<dbReference type="AlphaFoldDB" id="A0A292ZFD5"/>
<name>A0A292ZFD5_SPHSA</name>
<keyword evidence="5" id="KW-0276">Fatty acid metabolism</keyword>
<dbReference type="InterPro" id="IPR018376">
    <property type="entry name" value="Enoyl-CoA_hyd/isom_CS"/>
</dbReference>
<evidence type="ECO:0000256" key="1">
    <source>
        <dbReference type="ARBA" id="ARBA00004275"/>
    </source>
</evidence>
<evidence type="ECO:0000256" key="2">
    <source>
        <dbReference type="ARBA" id="ARBA00005005"/>
    </source>
</evidence>
<evidence type="ECO:0000256" key="5">
    <source>
        <dbReference type="ARBA" id="ARBA00022832"/>
    </source>
</evidence>
<dbReference type="GO" id="GO:0008692">
    <property type="term" value="F:3-hydroxybutyryl-CoA epimerase activity"/>
    <property type="evidence" value="ECO:0007669"/>
    <property type="project" value="UniProtKB-EC"/>
</dbReference>
<dbReference type="RefSeq" id="WP_099185800.1">
    <property type="nucleotide sequence ID" value="NZ_BEWI01000031.1"/>
</dbReference>
<dbReference type="Proteomes" id="UP000221538">
    <property type="component" value="Unassembled WGS sequence"/>
</dbReference>
<dbReference type="EC" id="5.1.2.3" evidence="18"/>
<keyword evidence="9" id="KW-0443">Lipid metabolism</keyword>
<keyword evidence="6" id="KW-0442">Lipid degradation</keyword>
<keyword evidence="12 18" id="KW-0456">Lyase</keyword>
<dbReference type="GO" id="GO:0004300">
    <property type="term" value="F:enoyl-CoA hydratase activity"/>
    <property type="evidence" value="ECO:0007669"/>
    <property type="project" value="UniProtKB-EC"/>
</dbReference>
<dbReference type="SUPFAM" id="SSF51735">
    <property type="entry name" value="NAD(P)-binding Rossmann-fold domains"/>
    <property type="match status" value="1"/>
</dbReference>
<dbReference type="EC" id="1.1.1.35" evidence="18"/>
<evidence type="ECO:0000313" key="19">
    <source>
        <dbReference type="Proteomes" id="UP000221538"/>
    </source>
</evidence>
<evidence type="ECO:0000256" key="11">
    <source>
        <dbReference type="ARBA" id="ARBA00023235"/>
    </source>
</evidence>
<feature type="domain" description="3-hydroxyacyl-CoA dehydrogenase C-terminal" evidence="16">
    <location>
        <begin position="482"/>
        <end position="566"/>
    </location>
</feature>
<sequence length="691" mass="74314">MKVNDVVTYEVDGPIAVITVNSPPVNALSNAVRQGVAGAVQTAIGDSGVGAMVLICEGRTFFAGADITEFGKPQVEPSLRNLQLIVENATKPVIAAIHGTALGGGLELALVAHYRIAVPSAKCGLPEVNLGLLPGAGGTQRLPRIVGVEKALDLITSGAPVGAKAAKEMGLVDELAAEGSLRADAISFAQRILDEGRPLLKVRDRSEKLDEARGKPEIFADFRKANAKKFRGFKAPEHIIRCIEAALEKPFDQGMAYERELFNELQADSQSAAQRHVFFAERQAAKIVGLAADTPTLPIAKVGVIGAGTMGGGIAMNFANVGIPVTIVEAKQEALDRGLKIIRGNYENTAKKGKMKPEDVDTRMGLLTGSVAMEDLADCDLIIEAVFENLEVKREVFAKLDRIARPGAILATNTSYLDIDDIAAATSRPESVVGLHFFSPANVMKLLEVVRTKDTRPEIIVTAMKLAKTIGKIGVLVGNGFGFVGNRILAARNAQADRLVLEGATPWAVDKVLYDFGFAMGHFQMRDLVGLDVGWNREATSSANVREILNEMGRHGQKTKGGYYDYDENRKQTPSTVAMQVIEDFAAKQGIARRDVSDEEIHDRILFAMVNEGARILDEGIASRASDIDIVWITGYGWPKYRGGPMFWADLQGLPVVLEKLKALEAAHGEAFSPSPLIERLVAEGKGFKDA</sequence>
<organism evidence="18 19">
    <name type="scientific">Sphingobium fuliginis (strain ATCC 27551)</name>
    <dbReference type="NCBI Taxonomy" id="336203"/>
    <lineage>
        <taxon>Bacteria</taxon>
        <taxon>Pseudomonadati</taxon>
        <taxon>Pseudomonadota</taxon>
        <taxon>Alphaproteobacteria</taxon>
        <taxon>Sphingomonadales</taxon>
        <taxon>Sphingomonadaceae</taxon>
        <taxon>Sphingobium</taxon>
    </lineage>
</organism>
<dbReference type="GO" id="GO:0003857">
    <property type="term" value="F:(3S)-3-hydroxyacyl-CoA dehydrogenase (NAD+) activity"/>
    <property type="evidence" value="ECO:0007669"/>
    <property type="project" value="UniProtKB-EC"/>
</dbReference>
<evidence type="ECO:0000256" key="9">
    <source>
        <dbReference type="ARBA" id="ARBA00023098"/>
    </source>
</evidence>
<dbReference type="Gene3D" id="1.10.1040.50">
    <property type="match status" value="1"/>
</dbReference>
<dbReference type="Pfam" id="PF00378">
    <property type="entry name" value="ECH_1"/>
    <property type="match status" value="1"/>
</dbReference>
<keyword evidence="10" id="KW-0576">Peroxisome</keyword>
<comment type="catalytic activity">
    <reaction evidence="14">
        <text>a (3S)-3-hydroxyacyl-CoA + NAD(+) = a 3-oxoacyl-CoA + NADH + H(+)</text>
        <dbReference type="Rhea" id="RHEA:22432"/>
        <dbReference type="ChEBI" id="CHEBI:15378"/>
        <dbReference type="ChEBI" id="CHEBI:57318"/>
        <dbReference type="ChEBI" id="CHEBI:57540"/>
        <dbReference type="ChEBI" id="CHEBI:57945"/>
        <dbReference type="ChEBI" id="CHEBI:90726"/>
        <dbReference type="EC" id="1.1.1.35"/>
    </reaction>
</comment>
<dbReference type="Pfam" id="PF00725">
    <property type="entry name" value="3HCDH"/>
    <property type="match status" value="2"/>
</dbReference>
<keyword evidence="8" id="KW-0520">NAD</keyword>
<gene>
    <name evidence="18" type="ORF">SFOMI_2082</name>
</gene>
<dbReference type="EC" id="4.2.1.17" evidence="18"/>
<dbReference type="CDD" id="cd06558">
    <property type="entry name" value="crotonase-like"/>
    <property type="match status" value="1"/>
</dbReference>
<dbReference type="FunFam" id="3.40.50.720:FF:000009">
    <property type="entry name" value="Fatty oxidation complex, alpha subunit"/>
    <property type="match status" value="1"/>
</dbReference>
<dbReference type="InterPro" id="IPR008927">
    <property type="entry name" value="6-PGluconate_DH-like_C_sf"/>
</dbReference>
<accession>A0A292ZFD5</accession>
<evidence type="ECO:0000256" key="10">
    <source>
        <dbReference type="ARBA" id="ARBA00023140"/>
    </source>
</evidence>
<dbReference type="EMBL" id="BEWI01000031">
    <property type="protein sequence ID" value="GAY21533.1"/>
    <property type="molecule type" value="Genomic_DNA"/>
</dbReference>
<evidence type="ECO:0000256" key="13">
    <source>
        <dbReference type="ARBA" id="ARBA00023268"/>
    </source>
</evidence>
<dbReference type="GO" id="GO:0006635">
    <property type="term" value="P:fatty acid beta-oxidation"/>
    <property type="evidence" value="ECO:0007669"/>
    <property type="project" value="UniProtKB-UniPathway"/>
</dbReference>
<keyword evidence="13" id="KW-0511">Multifunctional enzyme</keyword>
<comment type="similarity">
    <text evidence="3">In the N-terminal section; belongs to the enoyl-CoA hydratase/isomerase family.</text>
</comment>
<evidence type="ECO:0000256" key="7">
    <source>
        <dbReference type="ARBA" id="ARBA00023002"/>
    </source>
</evidence>
<keyword evidence="11 18" id="KW-0413">Isomerase</keyword>
<evidence type="ECO:0000256" key="6">
    <source>
        <dbReference type="ARBA" id="ARBA00022963"/>
    </source>
</evidence>
<dbReference type="InterPro" id="IPR001753">
    <property type="entry name" value="Enoyl-CoA_hydra/iso"/>
</dbReference>
<proteinExistence type="inferred from homology"/>
<evidence type="ECO:0000256" key="3">
    <source>
        <dbReference type="ARBA" id="ARBA00008750"/>
    </source>
</evidence>
<dbReference type="SUPFAM" id="SSF52096">
    <property type="entry name" value="ClpP/crotonase"/>
    <property type="match status" value="1"/>
</dbReference>
<evidence type="ECO:0000256" key="15">
    <source>
        <dbReference type="RuleBase" id="RU003707"/>
    </source>
</evidence>
<reference evidence="18 19" key="2">
    <citation type="journal article" date="2013" name="Environ. Sci. Technol.">
        <title>The 4-tert-butylphenol-utilizing bacterium Sphingobium fuliginis OMI can degrade bisphenols via phenolic ring hydroxylation and meta-cleavage pathway.</title>
        <authorList>
            <person name="Ogata Y."/>
            <person name="Goda S."/>
            <person name="Toyama T."/>
            <person name="Sei K."/>
            <person name="Ike M."/>
        </authorList>
    </citation>
    <scope>NUCLEOTIDE SEQUENCE [LARGE SCALE GENOMIC DNA]</scope>
    <source>
        <strain evidence="18 19">OMI</strain>
    </source>
</reference>
<dbReference type="Pfam" id="PF02737">
    <property type="entry name" value="3HCDH_N"/>
    <property type="match status" value="1"/>
</dbReference>
<evidence type="ECO:0000259" key="17">
    <source>
        <dbReference type="Pfam" id="PF02737"/>
    </source>
</evidence>
<dbReference type="Gene3D" id="3.90.226.10">
    <property type="entry name" value="2-enoyl-CoA Hydratase, Chain A, domain 1"/>
    <property type="match status" value="1"/>
</dbReference>
<dbReference type="Gene3D" id="3.40.50.720">
    <property type="entry name" value="NAD(P)-binding Rossmann-like Domain"/>
    <property type="match status" value="1"/>
</dbReference>
<evidence type="ECO:0000256" key="4">
    <source>
        <dbReference type="ARBA" id="ARBA00011245"/>
    </source>
</evidence>
<feature type="domain" description="3-hydroxyacyl-CoA dehydrogenase C-terminal" evidence="16">
    <location>
        <begin position="602"/>
        <end position="686"/>
    </location>
</feature>
<dbReference type="InterPro" id="IPR029045">
    <property type="entry name" value="ClpP/crotonase-like_dom_sf"/>
</dbReference>
<evidence type="ECO:0000259" key="16">
    <source>
        <dbReference type="Pfam" id="PF00725"/>
    </source>
</evidence>
<feature type="domain" description="3-hydroxyacyl-CoA dehydrogenase NAD binding" evidence="17">
    <location>
        <begin position="301"/>
        <end position="478"/>
    </location>
</feature>
<reference evidence="18 19" key="1">
    <citation type="journal article" date="2013" name="Biodegradation">
        <title>Occurrence of 4-tert-butylphenol (4-t-BP) biodegradation in an aquatic sample caused by the presence of Spirodela polyrrhiza and isolation of a 4-t-BP-utilizing bacterium.</title>
        <authorList>
            <person name="Ogata Y."/>
            <person name="Toyama T."/>
            <person name="Yu N."/>
            <person name="Wang X."/>
            <person name="Sei K."/>
            <person name="Ike M."/>
        </authorList>
    </citation>
    <scope>NUCLEOTIDE SEQUENCE [LARGE SCALE GENOMIC DNA]</scope>
    <source>
        <strain evidence="18 19">OMI</strain>
    </source>
</reference>
<comment type="similarity">
    <text evidence="15">Belongs to the enoyl-CoA hydratase/isomerase family.</text>
</comment>
<dbReference type="InterPro" id="IPR006108">
    <property type="entry name" value="3HC_DH_C"/>
</dbReference>
<dbReference type="PROSITE" id="PS00166">
    <property type="entry name" value="ENOYL_COA_HYDRATASE"/>
    <property type="match status" value="1"/>
</dbReference>
<dbReference type="PANTHER" id="PTHR23309">
    <property type="entry name" value="3-HYDROXYACYL-COA DEHYROGENASE"/>
    <property type="match status" value="1"/>
</dbReference>